<protein>
    <submittedName>
        <fullName evidence="5">RNI-like protein</fullName>
    </submittedName>
</protein>
<keyword evidence="2" id="KW-0433">Leucine-rich repeat</keyword>
<evidence type="ECO:0000256" key="1">
    <source>
        <dbReference type="ARBA" id="ARBA00022468"/>
    </source>
</evidence>
<reference evidence="5 6" key="1">
    <citation type="submission" date="2016-05" db="EMBL/GenBank/DDBJ databases">
        <title>Genome sequencing reveals origins of a unique bacterial endosymbiosis in the earliest lineages of terrestrial Fungi.</title>
        <authorList>
            <consortium name="DOE Joint Genome Institute"/>
            <person name="Uehling J."/>
            <person name="Gryganskyi A."/>
            <person name="Hameed K."/>
            <person name="Tschaplinski T."/>
            <person name="Misztal P."/>
            <person name="Wu S."/>
            <person name="Desiro A."/>
            <person name="Vande Pol N."/>
            <person name="Du Z.-Y."/>
            <person name="Zienkiewicz A."/>
            <person name="Zienkiewicz K."/>
            <person name="Morin E."/>
            <person name="Tisserant E."/>
            <person name="Splivallo R."/>
            <person name="Hainaut M."/>
            <person name="Henrissat B."/>
            <person name="Ohm R."/>
            <person name="Kuo A."/>
            <person name="Yan J."/>
            <person name="Lipzen A."/>
            <person name="Nolan M."/>
            <person name="Labutti K."/>
            <person name="Barry K."/>
            <person name="Goldstein A."/>
            <person name="Labbe J."/>
            <person name="Schadt C."/>
            <person name="Tuskan G."/>
            <person name="Grigoriev I."/>
            <person name="Martin F."/>
            <person name="Vilgalys R."/>
            <person name="Bonito G."/>
        </authorList>
    </citation>
    <scope>NUCLEOTIDE SEQUENCE [LARGE SCALE GENOMIC DNA]</scope>
    <source>
        <strain evidence="5 6">AG-77</strain>
    </source>
</reference>
<feature type="compositionally biased region" description="Polar residues" evidence="4">
    <location>
        <begin position="1"/>
        <end position="15"/>
    </location>
</feature>
<dbReference type="SMART" id="SM00368">
    <property type="entry name" value="LRR_RI"/>
    <property type="match status" value="4"/>
</dbReference>
<name>A0A197JQL9_9FUNG</name>
<dbReference type="GO" id="GO:0031267">
    <property type="term" value="F:small GTPase binding"/>
    <property type="evidence" value="ECO:0007669"/>
    <property type="project" value="TreeGrafter"/>
</dbReference>
<evidence type="ECO:0000313" key="6">
    <source>
        <dbReference type="Proteomes" id="UP000078512"/>
    </source>
</evidence>
<dbReference type="GO" id="GO:0005634">
    <property type="term" value="C:nucleus"/>
    <property type="evidence" value="ECO:0007669"/>
    <property type="project" value="TreeGrafter"/>
</dbReference>
<dbReference type="InterPro" id="IPR027038">
    <property type="entry name" value="RanGap"/>
</dbReference>
<keyword evidence="3" id="KW-0677">Repeat</keyword>
<evidence type="ECO:0000313" key="5">
    <source>
        <dbReference type="EMBL" id="OAQ26624.1"/>
    </source>
</evidence>
<evidence type="ECO:0000256" key="4">
    <source>
        <dbReference type="SAM" id="MobiDB-lite"/>
    </source>
</evidence>
<feature type="region of interest" description="Disordered" evidence="4">
    <location>
        <begin position="1"/>
        <end position="31"/>
    </location>
</feature>
<dbReference type="STRING" id="1314771.A0A197JQL9"/>
<dbReference type="InterPro" id="IPR001611">
    <property type="entry name" value="Leu-rich_rpt"/>
</dbReference>
<dbReference type="OrthoDB" id="427001at2759"/>
<accession>A0A197JQL9</accession>
<dbReference type="InterPro" id="IPR032675">
    <property type="entry name" value="LRR_dom_sf"/>
</dbReference>
<dbReference type="SUPFAM" id="SSF52047">
    <property type="entry name" value="RNI-like"/>
    <property type="match status" value="1"/>
</dbReference>
<dbReference type="EMBL" id="KV442065">
    <property type="protein sequence ID" value="OAQ26624.1"/>
    <property type="molecule type" value="Genomic_DNA"/>
</dbReference>
<dbReference type="Gene3D" id="3.80.10.10">
    <property type="entry name" value="Ribonuclease Inhibitor"/>
    <property type="match status" value="1"/>
</dbReference>
<organism evidence="5 6">
    <name type="scientific">Linnemannia elongata AG-77</name>
    <dbReference type="NCBI Taxonomy" id="1314771"/>
    <lineage>
        <taxon>Eukaryota</taxon>
        <taxon>Fungi</taxon>
        <taxon>Fungi incertae sedis</taxon>
        <taxon>Mucoromycota</taxon>
        <taxon>Mortierellomycotina</taxon>
        <taxon>Mortierellomycetes</taxon>
        <taxon>Mortierellales</taxon>
        <taxon>Mortierellaceae</taxon>
        <taxon>Linnemannia</taxon>
    </lineage>
</organism>
<dbReference type="PANTHER" id="PTHR24113:SF12">
    <property type="entry name" value="RAN GTPASE-ACTIVATING PROTEIN 1"/>
    <property type="match status" value="1"/>
</dbReference>
<dbReference type="AlphaFoldDB" id="A0A197JQL9"/>
<dbReference type="GO" id="GO:0048471">
    <property type="term" value="C:perinuclear region of cytoplasm"/>
    <property type="evidence" value="ECO:0007669"/>
    <property type="project" value="TreeGrafter"/>
</dbReference>
<sequence length="338" mass="37259">MSHLHNNTNSTTLASQERKASLNQEGHTRQPDVIGKCVPPFELYYGELKPKIPRIEDSNTDRLRIAIFTKDSLDQLDRKLASPPLVVSFQAIDGVGMFYIGAKVGNVIVHSKLSTITLPSQLSQLNVHDEIFPYPLSRAHIGHGRQLRLWIVGRFRLTFGHFQHLEPLSDILLWWDELHQGPDADKKEIKQTHAMAEALETNSTLTTLDLHVNSIGKNGTHALAEAFKTNSTLTTLNLWRNSIGENGAQALAEVLKANSTLTTLNLYGNLIGDNEAQAMAEALKSNSTLTTLVQYGTSIGENGVQVLAKALKTNSDHSKFSVQVDRRVIRGQLSSGTA</sequence>
<dbReference type="Proteomes" id="UP000078512">
    <property type="component" value="Unassembled WGS sequence"/>
</dbReference>
<dbReference type="GO" id="GO:0005096">
    <property type="term" value="F:GTPase activator activity"/>
    <property type="evidence" value="ECO:0007669"/>
    <property type="project" value="UniProtKB-KW"/>
</dbReference>
<evidence type="ECO:0000256" key="2">
    <source>
        <dbReference type="ARBA" id="ARBA00022614"/>
    </source>
</evidence>
<keyword evidence="6" id="KW-1185">Reference proteome</keyword>
<gene>
    <name evidence="5" type="ORF">K457DRAFT_22001</name>
</gene>
<evidence type="ECO:0000256" key="3">
    <source>
        <dbReference type="ARBA" id="ARBA00022737"/>
    </source>
</evidence>
<dbReference type="Pfam" id="PF13516">
    <property type="entry name" value="LRR_6"/>
    <property type="match status" value="3"/>
</dbReference>
<proteinExistence type="predicted"/>
<dbReference type="GO" id="GO:0006913">
    <property type="term" value="P:nucleocytoplasmic transport"/>
    <property type="evidence" value="ECO:0007669"/>
    <property type="project" value="TreeGrafter"/>
</dbReference>
<keyword evidence="1" id="KW-0343">GTPase activation</keyword>
<dbReference type="GO" id="GO:0005829">
    <property type="term" value="C:cytosol"/>
    <property type="evidence" value="ECO:0007669"/>
    <property type="project" value="TreeGrafter"/>
</dbReference>
<feature type="compositionally biased region" description="Basic and acidic residues" evidence="4">
    <location>
        <begin position="16"/>
        <end position="30"/>
    </location>
</feature>
<dbReference type="PANTHER" id="PTHR24113">
    <property type="entry name" value="RAN GTPASE-ACTIVATING PROTEIN 1"/>
    <property type="match status" value="1"/>
</dbReference>